<dbReference type="PANTHER" id="PTHR48081:SF8">
    <property type="entry name" value="ALPHA_BETA HYDROLASE FOLD-3 DOMAIN-CONTAINING PROTEIN-RELATED"/>
    <property type="match status" value="1"/>
</dbReference>
<evidence type="ECO:0000313" key="3">
    <source>
        <dbReference type="EMBL" id="KAF4981765.1"/>
    </source>
</evidence>
<protein>
    <recommendedName>
        <fullName evidence="2">Alpha/beta hydrolase fold-3 domain-containing protein</fullName>
    </recommendedName>
</protein>
<dbReference type="Proteomes" id="UP000635477">
    <property type="component" value="Unassembled WGS sequence"/>
</dbReference>
<organism evidence="3 4">
    <name type="scientific">Fusarium zealandicum</name>
    <dbReference type="NCBI Taxonomy" id="1053134"/>
    <lineage>
        <taxon>Eukaryota</taxon>
        <taxon>Fungi</taxon>
        <taxon>Dikarya</taxon>
        <taxon>Ascomycota</taxon>
        <taxon>Pezizomycotina</taxon>
        <taxon>Sordariomycetes</taxon>
        <taxon>Hypocreomycetidae</taxon>
        <taxon>Hypocreales</taxon>
        <taxon>Nectriaceae</taxon>
        <taxon>Fusarium</taxon>
        <taxon>Fusarium staphyleae species complex</taxon>
    </lineage>
</organism>
<keyword evidence="1" id="KW-0378">Hydrolase</keyword>
<dbReference type="InterPro" id="IPR013094">
    <property type="entry name" value="AB_hydrolase_3"/>
</dbReference>
<dbReference type="AlphaFoldDB" id="A0A8H4UQY2"/>
<dbReference type="OrthoDB" id="408631at2759"/>
<name>A0A8H4UQY2_9HYPO</name>
<comment type="caution">
    <text evidence="3">The sequence shown here is derived from an EMBL/GenBank/DDBJ whole genome shotgun (WGS) entry which is preliminary data.</text>
</comment>
<evidence type="ECO:0000313" key="4">
    <source>
        <dbReference type="Proteomes" id="UP000635477"/>
    </source>
</evidence>
<dbReference type="PANTHER" id="PTHR48081">
    <property type="entry name" value="AB HYDROLASE SUPERFAMILY PROTEIN C4A8.06C"/>
    <property type="match status" value="1"/>
</dbReference>
<reference evidence="3" key="1">
    <citation type="journal article" date="2020" name="BMC Genomics">
        <title>Correction to: Identification and distribution of gene clusters required for synthesis of sphingolipid metabolism inhibitors in diverse species of the filamentous fungus Fusarium.</title>
        <authorList>
            <person name="Kim H.S."/>
            <person name="Lohmar J.M."/>
            <person name="Busman M."/>
            <person name="Brown D.W."/>
            <person name="Naumann T.A."/>
            <person name="Divon H.H."/>
            <person name="Lysoe E."/>
            <person name="Uhlig S."/>
            <person name="Proctor R.H."/>
        </authorList>
    </citation>
    <scope>NUCLEOTIDE SEQUENCE</scope>
    <source>
        <strain evidence="3">NRRL 22465</strain>
    </source>
</reference>
<dbReference type="Pfam" id="PF07859">
    <property type="entry name" value="Abhydrolase_3"/>
    <property type="match status" value="1"/>
</dbReference>
<dbReference type="GO" id="GO:0016787">
    <property type="term" value="F:hydrolase activity"/>
    <property type="evidence" value="ECO:0007669"/>
    <property type="project" value="UniProtKB-KW"/>
</dbReference>
<keyword evidence="4" id="KW-1185">Reference proteome</keyword>
<dbReference type="SUPFAM" id="SSF53474">
    <property type="entry name" value="alpha/beta-Hydrolases"/>
    <property type="match status" value="1"/>
</dbReference>
<accession>A0A8H4UQY2</accession>
<evidence type="ECO:0000259" key="2">
    <source>
        <dbReference type="Pfam" id="PF07859"/>
    </source>
</evidence>
<dbReference type="Gene3D" id="3.40.50.1820">
    <property type="entry name" value="alpha/beta hydrolase"/>
    <property type="match status" value="1"/>
</dbReference>
<dbReference type="InterPro" id="IPR050300">
    <property type="entry name" value="GDXG_lipolytic_enzyme"/>
</dbReference>
<sequence length="330" mass="35877">MSSGELRFDPDYLAAMAAMAALPDLTDGAPPPVSENVPDLRKFSQNIMYKFLRLQSSPAHIYETRIPFEGRDGAVINMYRFASKDVAEAAEPQPAVIYAHGGGMVSGSVEIFSPMIIRLAAFTGMPFFAVDYRLAPEHPGPGPTEDVYNGLKHLSEHASEWNIDPRRIAIFGESAGGGLAAGAVLMARDLQLSPPLAKQILVYPMLDDRTQIPKESALHKFLVWKAHSNQIAWNAVLGADKAGKDDADVSIYAAPGRAKDLTGLPSTYIDIGGLDLFRDETISYVARLSAADVEVEFHLWPGLPHAFEIADQSSWSKTALEARKRALGTI</sequence>
<feature type="domain" description="Alpha/beta hydrolase fold-3" evidence="2">
    <location>
        <begin position="96"/>
        <end position="307"/>
    </location>
</feature>
<reference evidence="3" key="2">
    <citation type="submission" date="2020-05" db="EMBL/GenBank/DDBJ databases">
        <authorList>
            <person name="Kim H.-S."/>
            <person name="Proctor R.H."/>
            <person name="Brown D.W."/>
        </authorList>
    </citation>
    <scope>NUCLEOTIDE SEQUENCE</scope>
    <source>
        <strain evidence="3">NRRL 22465</strain>
    </source>
</reference>
<evidence type="ECO:0000256" key="1">
    <source>
        <dbReference type="ARBA" id="ARBA00022801"/>
    </source>
</evidence>
<dbReference type="InterPro" id="IPR029058">
    <property type="entry name" value="AB_hydrolase_fold"/>
</dbReference>
<dbReference type="EMBL" id="JABEYC010000151">
    <property type="protein sequence ID" value="KAF4981765.1"/>
    <property type="molecule type" value="Genomic_DNA"/>
</dbReference>
<proteinExistence type="predicted"/>
<gene>
    <name evidence="3" type="ORF">FZEAL_2487</name>
</gene>